<comment type="cofactor">
    <cofactor evidence="1">
        <name>Mg(2+)</name>
        <dbReference type="ChEBI" id="CHEBI:18420"/>
    </cofactor>
</comment>
<evidence type="ECO:0000256" key="10">
    <source>
        <dbReference type="ARBA" id="ARBA00022695"/>
    </source>
</evidence>
<keyword evidence="8" id="KW-0444">Lipid biosynthesis</keyword>
<evidence type="ECO:0000256" key="19">
    <source>
        <dbReference type="SAM" id="MobiDB-lite"/>
    </source>
</evidence>
<evidence type="ECO:0000256" key="7">
    <source>
        <dbReference type="ARBA" id="ARBA00018337"/>
    </source>
</evidence>
<dbReference type="EC" id="2.7.7.41" evidence="6"/>
<evidence type="ECO:0000256" key="14">
    <source>
        <dbReference type="ARBA" id="ARBA00023128"/>
    </source>
</evidence>
<comment type="pathway">
    <text evidence="3">Phospholipid metabolism; CDP-diacylglycerol biosynthesis; CDP-diacylglycerol from sn-glycerol 3-phosphate: step 3/3.</text>
</comment>
<keyword evidence="16" id="KW-0594">Phospholipid biosynthesis</keyword>
<evidence type="ECO:0000256" key="8">
    <source>
        <dbReference type="ARBA" id="ARBA00022516"/>
    </source>
</evidence>
<dbReference type="GO" id="GO:0004605">
    <property type="term" value="F:phosphatidate cytidylyltransferase activity"/>
    <property type="evidence" value="ECO:0007669"/>
    <property type="project" value="UniProtKB-EC"/>
</dbReference>
<dbReference type="GO" id="GO:0005743">
    <property type="term" value="C:mitochondrial inner membrane"/>
    <property type="evidence" value="ECO:0007669"/>
    <property type="project" value="UniProtKB-SubCell"/>
</dbReference>
<proteinExistence type="inferred from homology"/>
<sequence length="566" mass="63382">MLLRKLTSTPAALSLVGAHSFIAGQAAWQYRPSSLRPARRKLHISPPRYEQNQQQPSSSQTTSAASPSSSSTSAASSSTEHTTSKPSSTASSTNLSDSSQTLPPGWEDDPDFSIRTFSQLPHRFFGYNQHIRINEDFKEALRQILWQFKAPIRYAFAYGSGVFSQKPSDKGGLDTDYSPHPNPPKAVEEWQKGGAKIIDFIFGVSHSQHWHSLNLGQHSDHYSGLKYLPYKSAAISGIQDKFGAGVYFNPYITVNGVMIKYGVVNLDTLCTDLTDWSTLYLAGRLQKPVKILRDDPRVRLANQVNLISALRTALLMLPETFTERQLYEQIAGLSYLGDLRMNSYIGGENPQKISNIVGAQLPSFRQLYVPLIENLPNVNFNDHRTPHELAWEKEDAIRHTGASPDLHDVLGGENGLNLQQDLDPVRRGNMVRRLPRQFRKKLYYQYKKKFGIPGSAFDNIMERAQDEDDASDHAIGGAFRRREGGDFERRIAQQGDLPEMMGKAVKGTVSWPSTSQTVKSVFTAGVGRSLRYYGEKRAKSREKPAAKVNEKKEESPKYDAAKDKQQ</sequence>
<evidence type="ECO:0000256" key="17">
    <source>
        <dbReference type="ARBA" id="ARBA00023264"/>
    </source>
</evidence>
<dbReference type="InterPro" id="IPR015222">
    <property type="entry name" value="Tam41"/>
</dbReference>
<evidence type="ECO:0000256" key="9">
    <source>
        <dbReference type="ARBA" id="ARBA00022679"/>
    </source>
</evidence>
<keyword evidence="11" id="KW-0999">Mitochondrion inner membrane</keyword>
<evidence type="ECO:0000256" key="11">
    <source>
        <dbReference type="ARBA" id="ARBA00022792"/>
    </source>
</evidence>
<feature type="region of interest" description="Disordered" evidence="19">
    <location>
        <begin position="48"/>
        <end position="110"/>
    </location>
</feature>
<evidence type="ECO:0000256" key="12">
    <source>
        <dbReference type="ARBA" id="ARBA00022842"/>
    </source>
</evidence>
<comment type="similarity">
    <text evidence="5">Belongs to the TAM41 family.</text>
</comment>
<organism evidence="20 21">
    <name type="scientific">Polychaeton citri CBS 116435</name>
    <dbReference type="NCBI Taxonomy" id="1314669"/>
    <lineage>
        <taxon>Eukaryota</taxon>
        <taxon>Fungi</taxon>
        <taxon>Dikarya</taxon>
        <taxon>Ascomycota</taxon>
        <taxon>Pezizomycotina</taxon>
        <taxon>Dothideomycetes</taxon>
        <taxon>Dothideomycetidae</taxon>
        <taxon>Capnodiales</taxon>
        <taxon>Capnodiaceae</taxon>
        <taxon>Polychaeton</taxon>
    </lineage>
</organism>
<keyword evidence="14" id="KW-0496">Mitochondrion</keyword>
<evidence type="ECO:0000256" key="15">
    <source>
        <dbReference type="ARBA" id="ARBA00023136"/>
    </source>
</evidence>
<evidence type="ECO:0000256" key="4">
    <source>
        <dbReference type="ARBA" id="ARBA00005189"/>
    </source>
</evidence>
<gene>
    <name evidence="20" type="ORF">K431DRAFT_312753</name>
</gene>
<feature type="region of interest" description="Disordered" evidence="19">
    <location>
        <begin position="534"/>
        <end position="566"/>
    </location>
</feature>
<dbReference type="GO" id="GO:0032049">
    <property type="term" value="P:cardiolipin biosynthetic process"/>
    <property type="evidence" value="ECO:0007669"/>
    <property type="project" value="InterPro"/>
</dbReference>
<evidence type="ECO:0000256" key="13">
    <source>
        <dbReference type="ARBA" id="ARBA00023098"/>
    </source>
</evidence>
<evidence type="ECO:0000313" key="21">
    <source>
        <dbReference type="Proteomes" id="UP000799441"/>
    </source>
</evidence>
<evidence type="ECO:0000256" key="18">
    <source>
        <dbReference type="ARBA" id="ARBA00029893"/>
    </source>
</evidence>
<dbReference type="AlphaFoldDB" id="A0A9P4Q869"/>
<keyword evidence="21" id="KW-1185">Reference proteome</keyword>
<dbReference type="GO" id="GO:0016024">
    <property type="term" value="P:CDP-diacylglycerol biosynthetic process"/>
    <property type="evidence" value="ECO:0007669"/>
    <property type="project" value="TreeGrafter"/>
</dbReference>
<keyword evidence="10" id="KW-0548">Nucleotidyltransferase</keyword>
<evidence type="ECO:0000256" key="5">
    <source>
        <dbReference type="ARBA" id="ARBA00005458"/>
    </source>
</evidence>
<keyword evidence="15" id="KW-0472">Membrane</keyword>
<dbReference type="PANTHER" id="PTHR13619">
    <property type="entry name" value="PHOSPHATIDATE CYTIDYLYLTRANSFERASE, MITOCHONDRIAL"/>
    <property type="match status" value="1"/>
</dbReference>
<dbReference type="PIRSF" id="PIRSF028840">
    <property type="entry name" value="Mmp37"/>
    <property type="match status" value="1"/>
</dbReference>
<evidence type="ECO:0000313" key="20">
    <source>
        <dbReference type="EMBL" id="KAF2721270.1"/>
    </source>
</evidence>
<feature type="compositionally biased region" description="Low complexity" evidence="19">
    <location>
        <begin position="53"/>
        <end position="101"/>
    </location>
</feature>
<evidence type="ECO:0000256" key="3">
    <source>
        <dbReference type="ARBA" id="ARBA00005119"/>
    </source>
</evidence>
<keyword evidence="9" id="KW-0808">Transferase</keyword>
<comment type="caution">
    <text evidence="20">The sequence shown here is derived from an EMBL/GenBank/DDBJ whole genome shotgun (WGS) entry which is preliminary data.</text>
</comment>
<evidence type="ECO:0000256" key="6">
    <source>
        <dbReference type="ARBA" id="ARBA00012487"/>
    </source>
</evidence>
<evidence type="ECO:0000256" key="16">
    <source>
        <dbReference type="ARBA" id="ARBA00023209"/>
    </source>
</evidence>
<keyword evidence="17" id="KW-1208">Phospholipid metabolism</keyword>
<keyword evidence="12" id="KW-0460">Magnesium</keyword>
<keyword evidence="13" id="KW-0443">Lipid metabolism</keyword>
<evidence type="ECO:0000256" key="1">
    <source>
        <dbReference type="ARBA" id="ARBA00001946"/>
    </source>
</evidence>
<accession>A0A9P4Q869</accession>
<reference evidence="20" key="1">
    <citation type="journal article" date="2020" name="Stud. Mycol.">
        <title>101 Dothideomycetes genomes: a test case for predicting lifestyles and emergence of pathogens.</title>
        <authorList>
            <person name="Haridas S."/>
            <person name="Albert R."/>
            <person name="Binder M."/>
            <person name="Bloem J."/>
            <person name="Labutti K."/>
            <person name="Salamov A."/>
            <person name="Andreopoulos B."/>
            <person name="Baker S."/>
            <person name="Barry K."/>
            <person name="Bills G."/>
            <person name="Bluhm B."/>
            <person name="Cannon C."/>
            <person name="Castanera R."/>
            <person name="Culley D."/>
            <person name="Daum C."/>
            <person name="Ezra D."/>
            <person name="Gonzalez J."/>
            <person name="Henrissat B."/>
            <person name="Kuo A."/>
            <person name="Liang C."/>
            <person name="Lipzen A."/>
            <person name="Lutzoni F."/>
            <person name="Magnuson J."/>
            <person name="Mondo S."/>
            <person name="Nolan M."/>
            <person name="Ohm R."/>
            <person name="Pangilinan J."/>
            <person name="Park H.-J."/>
            <person name="Ramirez L."/>
            <person name="Alfaro M."/>
            <person name="Sun H."/>
            <person name="Tritt A."/>
            <person name="Yoshinaga Y."/>
            <person name="Zwiers L.-H."/>
            <person name="Turgeon B."/>
            <person name="Goodwin S."/>
            <person name="Spatafora J."/>
            <person name="Crous P."/>
            <person name="Grigoriev I."/>
        </authorList>
    </citation>
    <scope>NUCLEOTIDE SEQUENCE</scope>
    <source>
        <strain evidence="20">CBS 116435</strain>
    </source>
</reference>
<dbReference type="Pfam" id="PF09139">
    <property type="entry name" value="Tam41_Mmp37"/>
    <property type="match status" value="1"/>
</dbReference>
<dbReference type="EMBL" id="MU003792">
    <property type="protein sequence ID" value="KAF2721270.1"/>
    <property type="molecule type" value="Genomic_DNA"/>
</dbReference>
<comment type="pathway">
    <text evidence="4">Lipid metabolism.</text>
</comment>
<evidence type="ECO:0000256" key="2">
    <source>
        <dbReference type="ARBA" id="ARBA00004443"/>
    </source>
</evidence>
<dbReference type="OrthoDB" id="341477at2759"/>
<dbReference type="PANTHER" id="PTHR13619:SF0">
    <property type="entry name" value="PHOSPHATIDATE CYTIDYLYLTRANSFERASE, MITOCHONDRIAL"/>
    <property type="match status" value="1"/>
</dbReference>
<dbReference type="Proteomes" id="UP000799441">
    <property type="component" value="Unassembled WGS sequence"/>
</dbReference>
<protein>
    <recommendedName>
        <fullName evidence="7">Phosphatidate cytidylyltransferase, mitochondrial</fullName>
        <ecNumber evidence="6">2.7.7.41</ecNumber>
    </recommendedName>
    <alternativeName>
        <fullName evidence="18">CDP-diacylglycerol synthase</fullName>
    </alternativeName>
</protein>
<comment type="subcellular location">
    <subcellularLocation>
        <location evidence="2">Mitochondrion inner membrane</location>
        <topology evidence="2">Peripheral membrane protein</topology>
        <orientation evidence="2">Matrix side</orientation>
    </subcellularLocation>
</comment>
<name>A0A9P4Q869_9PEZI</name>